<keyword evidence="2" id="KW-0808">Transferase</keyword>
<feature type="domain" description="Methyltransferase" evidence="1">
    <location>
        <begin position="153"/>
        <end position="244"/>
    </location>
</feature>
<dbReference type="Pfam" id="PF13649">
    <property type="entry name" value="Methyltransf_25"/>
    <property type="match status" value="1"/>
</dbReference>
<organism evidence="2 3">
    <name type="scientific">Amycolatopsis antarctica</name>
    <dbReference type="NCBI Taxonomy" id="1854586"/>
    <lineage>
        <taxon>Bacteria</taxon>
        <taxon>Bacillati</taxon>
        <taxon>Actinomycetota</taxon>
        <taxon>Actinomycetes</taxon>
        <taxon>Pseudonocardiales</taxon>
        <taxon>Pseudonocardiaceae</taxon>
        <taxon>Amycolatopsis</taxon>
    </lineage>
</organism>
<keyword evidence="3" id="KW-1185">Reference proteome</keyword>
<dbReference type="EMBL" id="NKYE01000012">
    <property type="protein sequence ID" value="OZM71719.1"/>
    <property type="molecule type" value="Genomic_DNA"/>
</dbReference>
<evidence type="ECO:0000313" key="2">
    <source>
        <dbReference type="EMBL" id="OZM71719.1"/>
    </source>
</evidence>
<protein>
    <submittedName>
        <fullName evidence="2">SAM-dependent methyltransferase</fullName>
    </submittedName>
</protein>
<gene>
    <name evidence="2" type="ORF">CFN78_19330</name>
</gene>
<keyword evidence="2" id="KW-0489">Methyltransferase</keyword>
<dbReference type="InterPro" id="IPR029063">
    <property type="entry name" value="SAM-dependent_MTases_sf"/>
</dbReference>
<proteinExistence type="predicted"/>
<dbReference type="GO" id="GO:0008168">
    <property type="term" value="F:methyltransferase activity"/>
    <property type="evidence" value="ECO:0007669"/>
    <property type="project" value="UniProtKB-KW"/>
</dbReference>
<dbReference type="GO" id="GO:0032259">
    <property type="term" value="P:methylation"/>
    <property type="evidence" value="ECO:0007669"/>
    <property type="project" value="UniProtKB-KW"/>
</dbReference>
<dbReference type="Proteomes" id="UP000242444">
    <property type="component" value="Unassembled WGS sequence"/>
</dbReference>
<comment type="caution">
    <text evidence="2">The sequence shown here is derived from an EMBL/GenBank/DDBJ whole genome shotgun (WGS) entry which is preliminary data.</text>
</comment>
<dbReference type="OrthoDB" id="3571292at2"/>
<evidence type="ECO:0000259" key="1">
    <source>
        <dbReference type="Pfam" id="PF13649"/>
    </source>
</evidence>
<sequence>MPRPLDPLGPGHRGWWQAEDLVVCHEQRRALPNRLCARLAPHTVTEHFQVFDTGRRIVVSHRLRPDELDDDLAGLLVDELGPSGWLDADSHFERIFTGVIRSTINDPLLAWTVFYANTLAALRTADPGGGPGAIAGFAPVHTRALELLDGGSVLDLGSCFGFLPMRMAERGRRVIASDVVPGTVRLLGRMAAALTTPLHALVCDAARIPLASGATDTVTAIHLLEHLSPAHGAAVLAEMVRVARRRVVVAVPFEEVPEPAYGHVRTFDLATLVHLGRSAGMPFEVAEHHGGWLVVDVTT</sequence>
<dbReference type="Gene3D" id="3.40.50.150">
    <property type="entry name" value="Vaccinia Virus protein VP39"/>
    <property type="match status" value="1"/>
</dbReference>
<dbReference type="AlphaFoldDB" id="A0A263D0H4"/>
<name>A0A263D0H4_9PSEU</name>
<dbReference type="RefSeq" id="WP_094864300.1">
    <property type="nucleotide sequence ID" value="NZ_NKYE01000012.1"/>
</dbReference>
<dbReference type="SUPFAM" id="SSF53335">
    <property type="entry name" value="S-adenosyl-L-methionine-dependent methyltransferases"/>
    <property type="match status" value="1"/>
</dbReference>
<dbReference type="NCBIfam" id="NF041255">
    <property type="entry name" value="mycofact_MftM"/>
    <property type="match status" value="1"/>
</dbReference>
<evidence type="ECO:0000313" key="3">
    <source>
        <dbReference type="Proteomes" id="UP000242444"/>
    </source>
</evidence>
<dbReference type="InParanoid" id="A0A263D0H4"/>
<dbReference type="InterPro" id="IPR041698">
    <property type="entry name" value="Methyltransf_25"/>
</dbReference>
<reference evidence="2 3" key="1">
    <citation type="submission" date="2017-07" db="EMBL/GenBank/DDBJ databases">
        <title>Amycolatopsis antarcticus sp. nov., isolated from the surface of an Antarcticus brown macroalga.</title>
        <authorList>
            <person name="Wang J."/>
            <person name="Leiva S."/>
            <person name="Huang J."/>
            <person name="Huang Y."/>
        </authorList>
    </citation>
    <scope>NUCLEOTIDE SEQUENCE [LARGE SCALE GENOMIC DNA]</scope>
    <source>
        <strain evidence="2 3">AU-G6</strain>
    </source>
</reference>
<accession>A0A263D0H4</accession>